<dbReference type="Proteomes" id="UP000733379">
    <property type="component" value="Unassembled WGS sequence"/>
</dbReference>
<sequence length="158" mass="17630">MDRADLFDDPRLTQIGLLFEASGGLRAKLEPAWADNGLSLPDFIALMRLSRSPGQRLRMTDLAAQTQLSTSGVTRLVDRLERNGLARREPDPKDRRSFSVLITAAGVTRVARVLPPYLDAIDEWFTTRLTDEQLRALNEGLRIIRDAVFPEGTALTPD</sequence>
<dbReference type="SUPFAM" id="SSF46785">
    <property type="entry name" value="Winged helix' DNA-binding domain"/>
    <property type="match status" value="1"/>
</dbReference>
<dbReference type="EMBL" id="JAHKNI010000002">
    <property type="protein sequence ID" value="MBU3061417.1"/>
    <property type="molecule type" value="Genomic_DNA"/>
</dbReference>
<dbReference type="InterPro" id="IPR039422">
    <property type="entry name" value="MarR/SlyA-like"/>
</dbReference>
<dbReference type="InterPro" id="IPR036390">
    <property type="entry name" value="WH_DNA-bd_sf"/>
</dbReference>
<evidence type="ECO:0000313" key="2">
    <source>
        <dbReference type="EMBL" id="MBU3061417.1"/>
    </source>
</evidence>
<dbReference type="PANTHER" id="PTHR33164">
    <property type="entry name" value="TRANSCRIPTIONAL REGULATOR, MARR FAMILY"/>
    <property type="match status" value="1"/>
</dbReference>
<feature type="domain" description="HTH marR-type" evidence="1">
    <location>
        <begin position="11"/>
        <end position="146"/>
    </location>
</feature>
<dbReference type="Gene3D" id="1.10.10.10">
    <property type="entry name" value="Winged helix-like DNA-binding domain superfamily/Winged helix DNA-binding domain"/>
    <property type="match status" value="1"/>
</dbReference>
<proteinExistence type="predicted"/>
<evidence type="ECO:0000259" key="1">
    <source>
        <dbReference type="PROSITE" id="PS50995"/>
    </source>
</evidence>
<organism evidence="2 3">
    <name type="scientific">Nocardia albiluteola</name>
    <dbReference type="NCBI Taxonomy" id="2842303"/>
    <lineage>
        <taxon>Bacteria</taxon>
        <taxon>Bacillati</taxon>
        <taxon>Actinomycetota</taxon>
        <taxon>Actinomycetes</taxon>
        <taxon>Mycobacteriales</taxon>
        <taxon>Nocardiaceae</taxon>
        <taxon>Nocardia</taxon>
    </lineage>
</organism>
<gene>
    <name evidence="2" type="ORF">KO481_07760</name>
</gene>
<dbReference type="PROSITE" id="PS50995">
    <property type="entry name" value="HTH_MARR_2"/>
    <property type="match status" value="1"/>
</dbReference>
<dbReference type="PANTHER" id="PTHR33164:SF43">
    <property type="entry name" value="HTH-TYPE TRANSCRIPTIONAL REPRESSOR YETL"/>
    <property type="match status" value="1"/>
</dbReference>
<dbReference type="InterPro" id="IPR000835">
    <property type="entry name" value="HTH_MarR-typ"/>
</dbReference>
<comment type="caution">
    <text evidence="2">The sequence shown here is derived from an EMBL/GenBank/DDBJ whole genome shotgun (WGS) entry which is preliminary data.</text>
</comment>
<protein>
    <submittedName>
        <fullName evidence="2">MarR family winged helix-turn-helix transcriptional regulator</fullName>
    </submittedName>
</protein>
<evidence type="ECO:0000313" key="3">
    <source>
        <dbReference type="Proteomes" id="UP000733379"/>
    </source>
</evidence>
<dbReference type="InterPro" id="IPR036388">
    <property type="entry name" value="WH-like_DNA-bd_sf"/>
</dbReference>
<accession>A0ABS6ATS5</accession>
<keyword evidence="3" id="KW-1185">Reference proteome</keyword>
<name>A0ABS6ATS5_9NOCA</name>
<dbReference type="SMART" id="SM00347">
    <property type="entry name" value="HTH_MARR"/>
    <property type="match status" value="1"/>
</dbReference>
<dbReference type="Pfam" id="PF12802">
    <property type="entry name" value="MarR_2"/>
    <property type="match status" value="1"/>
</dbReference>
<reference evidence="2 3" key="1">
    <citation type="submission" date="2021-06" db="EMBL/GenBank/DDBJ databases">
        <title>Actinomycetes sequencing.</title>
        <authorList>
            <person name="Shan Q."/>
        </authorList>
    </citation>
    <scope>NUCLEOTIDE SEQUENCE [LARGE SCALE GENOMIC DNA]</scope>
    <source>
        <strain evidence="2 3">NEAU-G5</strain>
    </source>
</reference>
<dbReference type="RefSeq" id="WP_215916303.1">
    <property type="nucleotide sequence ID" value="NZ_JAHKNI010000002.1"/>
</dbReference>